<sequence>MSISFNSNGHLHKTEELTLEEFEQHFGTNDWRKARIKNALIFFEIFCACGCSTVFIGGSFISTKINPDDIDLCFDLQNVDYDKLEKVFPDFFDYNKIGEIRRNLKCHILHFDANNLQYLHMLEKDLNGYQKGLVKINLKDIFYD</sequence>
<name>A0A4S8HP22_9BACT</name>
<proteinExistence type="predicted"/>
<dbReference type="InterPro" id="IPR053860">
    <property type="entry name" value="DUF6932"/>
</dbReference>
<feature type="transmembrane region" description="Helical" evidence="1">
    <location>
        <begin position="39"/>
        <end position="61"/>
    </location>
</feature>
<comment type="caution">
    <text evidence="2">The sequence shown here is derived from an EMBL/GenBank/DDBJ whole genome shotgun (WGS) entry which is preliminary data.</text>
</comment>
<organism evidence="2 3">
    <name type="scientific">Niastella caeni</name>
    <dbReference type="NCBI Taxonomy" id="2569763"/>
    <lineage>
        <taxon>Bacteria</taxon>
        <taxon>Pseudomonadati</taxon>
        <taxon>Bacteroidota</taxon>
        <taxon>Chitinophagia</taxon>
        <taxon>Chitinophagales</taxon>
        <taxon>Chitinophagaceae</taxon>
        <taxon>Niastella</taxon>
    </lineage>
</organism>
<keyword evidence="1" id="KW-0812">Transmembrane</keyword>
<keyword evidence="1" id="KW-1133">Transmembrane helix</keyword>
<protein>
    <submittedName>
        <fullName evidence="2">Uncharacterized protein</fullName>
    </submittedName>
</protein>
<evidence type="ECO:0000313" key="2">
    <source>
        <dbReference type="EMBL" id="THU37005.1"/>
    </source>
</evidence>
<dbReference type="EMBL" id="STFF01000005">
    <property type="protein sequence ID" value="THU37005.1"/>
    <property type="molecule type" value="Genomic_DNA"/>
</dbReference>
<keyword evidence="3" id="KW-1185">Reference proteome</keyword>
<dbReference type="RefSeq" id="WP_136578681.1">
    <property type="nucleotide sequence ID" value="NZ_STFF01000005.1"/>
</dbReference>
<evidence type="ECO:0000256" key="1">
    <source>
        <dbReference type="SAM" id="Phobius"/>
    </source>
</evidence>
<dbReference type="Proteomes" id="UP000306918">
    <property type="component" value="Unassembled WGS sequence"/>
</dbReference>
<keyword evidence="1" id="KW-0472">Membrane</keyword>
<dbReference type="Pfam" id="PF22014">
    <property type="entry name" value="DUF6932"/>
    <property type="match status" value="1"/>
</dbReference>
<dbReference type="AlphaFoldDB" id="A0A4S8HP22"/>
<gene>
    <name evidence="2" type="ORF">FAM09_18795</name>
</gene>
<evidence type="ECO:0000313" key="3">
    <source>
        <dbReference type="Proteomes" id="UP000306918"/>
    </source>
</evidence>
<accession>A0A4S8HP22</accession>
<reference evidence="2 3" key="1">
    <citation type="submission" date="2019-04" db="EMBL/GenBank/DDBJ databases">
        <title>Niastella caeni sp. nov., isolated from activated sludge.</title>
        <authorList>
            <person name="Sheng M."/>
        </authorList>
    </citation>
    <scope>NUCLEOTIDE SEQUENCE [LARGE SCALE GENOMIC DNA]</scope>
    <source>
        <strain evidence="2 3">HX-2-15</strain>
    </source>
</reference>
<dbReference type="OrthoDB" id="572713at2"/>